<dbReference type="Proteomes" id="UP000325440">
    <property type="component" value="Unassembled WGS sequence"/>
</dbReference>
<dbReference type="AlphaFoldDB" id="A0A5E4MJ70"/>
<dbReference type="OrthoDB" id="6615979at2759"/>
<gene>
    <name evidence="1" type="ORF">CINCED_3A004691</name>
</gene>
<evidence type="ECO:0000313" key="1">
    <source>
        <dbReference type="EMBL" id="VVC31594.1"/>
    </source>
</evidence>
<keyword evidence="2" id="KW-1185">Reference proteome</keyword>
<name>A0A5E4MJ70_9HEMI</name>
<accession>A0A5E4MJ70</accession>
<evidence type="ECO:0000313" key="2">
    <source>
        <dbReference type="Proteomes" id="UP000325440"/>
    </source>
</evidence>
<protein>
    <submittedName>
        <fullName evidence="1">Uncharacterized protein</fullName>
    </submittedName>
</protein>
<reference evidence="1 2" key="1">
    <citation type="submission" date="2019-08" db="EMBL/GenBank/DDBJ databases">
        <authorList>
            <person name="Alioto T."/>
            <person name="Alioto T."/>
            <person name="Gomez Garrido J."/>
        </authorList>
    </citation>
    <scope>NUCLEOTIDE SEQUENCE [LARGE SCALE GENOMIC DNA]</scope>
</reference>
<proteinExistence type="predicted"/>
<organism evidence="1 2">
    <name type="scientific">Cinara cedri</name>
    <dbReference type="NCBI Taxonomy" id="506608"/>
    <lineage>
        <taxon>Eukaryota</taxon>
        <taxon>Metazoa</taxon>
        <taxon>Ecdysozoa</taxon>
        <taxon>Arthropoda</taxon>
        <taxon>Hexapoda</taxon>
        <taxon>Insecta</taxon>
        <taxon>Pterygota</taxon>
        <taxon>Neoptera</taxon>
        <taxon>Paraneoptera</taxon>
        <taxon>Hemiptera</taxon>
        <taxon>Sternorrhyncha</taxon>
        <taxon>Aphidomorpha</taxon>
        <taxon>Aphidoidea</taxon>
        <taxon>Aphididae</taxon>
        <taxon>Lachninae</taxon>
        <taxon>Cinara</taxon>
    </lineage>
</organism>
<dbReference type="EMBL" id="CABPRJ010000950">
    <property type="protein sequence ID" value="VVC31594.1"/>
    <property type="molecule type" value="Genomic_DNA"/>
</dbReference>
<sequence>MKLVKLKEHIVSLHPQHSSDNSEVFQTKKARFEKGGTLTNLVFVPLQKP</sequence>